<dbReference type="EMBL" id="KN833040">
    <property type="protein sequence ID" value="KIM75949.1"/>
    <property type="molecule type" value="Genomic_DNA"/>
</dbReference>
<evidence type="ECO:0000313" key="3">
    <source>
        <dbReference type="Proteomes" id="UP000054166"/>
    </source>
</evidence>
<organism evidence="2 3">
    <name type="scientific">Piloderma croceum (strain F 1598)</name>
    <dbReference type="NCBI Taxonomy" id="765440"/>
    <lineage>
        <taxon>Eukaryota</taxon>
        <taxon>Fungi</taxon>
        <taxon>Dikarya</taxon>
        <taxon>Basidiomycota</taxon>
        <taxon>Agaricomycotina</taxon>
        <taxon>Agaricomycetes</taxon>
        <taxon>Agaricomycetidae</taxon>
        <taxon>Atheliales</taxon>
        <taxon>Atheliaceae</taxon>
        <taxon>Piloderma</taxon>
    </lineage>
</organism>
<dbReference type="InParanoid" id="A0A0C3F7Q0"/>
<dbReference type="HOGENOM" id="CLU_2386977_0_0_1"/>
<name>A0A0C3F7Q0_PILCF</name>
<reference evidence="2 3" key="1">
    <citation type="submission" date="2014-04" db="EMBL/GenBank/DDBJ databases">
        <authorList>
            <consortium name="DOE Joint Genome Institute"/>
            <person name="Kuo A."/>
            <person name="Tarkka M."/>
            <person name="Buscot F."/>
            <person name="Kohler A."/>
            <person name="Nagy L.G."/>
            <person name="Floudas D."/>
            <person name="Copeland A."/>
            <person name="Barry K.W."/>
            <person name="Cichocki N."/>
            <person name="Veneault-Fourrey C."/>
            <person name="LaButti K."/>
            <person name="Lindquist E.A."/>
            <person name="Lipzen A."/>
            <person name="Lundell T."/>
            <person name="Morin E."/>
            <person name="Murat C."/>
            <person name="Sun H."/>
            <person name="Tunlid A."/>
            <person name="Henrissat B."/>
            <person name="Grigoriev I.V."/>
            <person name="Hibbett D.S."/>
            <person name="Martin F."/>
            <person name="Nordberg H.P."/>
            <person name="Cantor M.N."/>
            <person name="Hua S.X."/>
        </authorList>
    </citation>
    <scope>NUCLEOTIDE SEQUENCE [LARGE SCALE GENOMIC DNA]</scope>
    <source>
        <strain evidence="2 3">F 1598</strain>
    </source>
</reference>
<protein>
    <submittedName>
        <fullName evidence="2">Uncharacterized protein</fullName>
    </submittedName>
</protein>
<evidence type="ECO:0000313" key="2">
    <source>
        <dbReference type="EMBL" id="KIM75949.1"/>
    </source>
</evidence>
<proteinExistence type="predicted"/>
<dbReference type="AlphaFoldDB" id="A0A0C3F7Q0"/>
<dbReference type="Proteomes" id="UP000054166">
    <property type="component" value="Unassembled WGS sequence"/>
</dbReference>
<sequence length="94" mass="10467">MEDGTQTQNGLPFLHAGKQKPMPQRNGSSWRLSNRNSERFGMPMLVGGVGTGAGAGKLPRKSGDEKRSIGRPRWQRVRIPVRSTGIGRMWCYKN</sequence>
<gene>
    <name evidence="2" type="ORF">PILCRDRAFT_826786</name>
</gene>
<accession>A0A0C3F7Q0</accession>
<evidence type="ECO:0000256" key="1">
    <source>
        <dbReference type="SAM" id="MobiDB-lite"/>
    </source>
</evidence>
<feature type="compositionally biased region" description="Polar residues" evidence="1">
    <location>
        <begin position="25"/>
        <end position="35"/>
    </location>
</feature>
<keyword evidence="3" id="KW-1185">Reference proteome</keyword>
<reference evidence="3" key="2">
    <citation type="submission" date="2015-01" db="EMBL/GenBank/DDBJ databases">
        <title>Evolutionary Origins and Diversification of the Mycorrhizal Mutualists.</title>
        <authorList>
            <consortium name="DOE Joint Genome Institute"/>
            <consortium name="Mycorrhizal Genomics Consortium"/>
            <person name="Kohler A."/>
            <person name="Kuo A."/>
            <person name="Nagy L.G."/>
            <person name="Floudas D."/>
            <person name="Copeland A."/>
            <person name="Barry K.W."/>
            <person name="Cichocki N."/>
            <person name="Veneault-Fourrey C."/>
            <person name="LaButti K."/>
            <person name="Lindquist E.A."/>
            <person name="Lipzen A."/>
            <person name="Lundell T."/>
            <person name="Morin E."/>
            <person name="Murat C."/>
            <person name="Riley R."/>
            <person name="Ohm R."/>
            <person name="Sun H."/>
            <person name="Tunlid A."/>
            <person name="Henrissat B."/>
            <person name="Grigoriev I.V."/>
            <person name="Hibbett D.S."/>
            <person name="Martin F."/>
        </authorList>
    </citation>
    <scope>NUCLEOTIDE SEQUENCE [LARGE SCALE GENOMIC DNA]</scope>
    <source>
        <strain evidence="3">F 1598</strain>
    </source>
</reference>
<feature type="compositionally biased region" description="Polar residues" evidence="1">
    <location>
        <begin position="1"/>
        <end position="10"/>
    </location>
</feature>
<feature type="region of interest" description="Disordered" evidence="1">
    <location>
        <begin position="1"/>
        <end position="76"/>
    </location>
</feature>